<dbReference type="STRING" id="1229726.GRFL_2604"/>
<protein>
    <submittedName>
        <fullName evidence="1">Uncharacterized protein</fullName>
    </submittedName>
</protein>
<reference evidence="1 2" key="1">
    <citation type="submission" date="2016-07" db="EMBL/GenBank/DDBJ databases">
        <title>Multi-omics approach to identify versatile polysaccharide utilization systems of a marine flavobacterium Gramella flava.</title>
        <authorList>
            <person name="Tang K."/>
        </authorList>
    </citation>
    <scope>NUCLEOTIDE SEQUENCE [LARGE SCALE GENOMIC DNA]</scope>
    <source>
        <strain evidence="1 2">JLT2011</strain>
    </source>
</reference>
<keyword evidence="2" id="KW-1185">Reference proteome</keyword>
<dbReference type="InterPro" id="IPR009097">
    <property type="entry name" value="Cyclic_Pdiesterase"/>
</dbReference>
<dbReference type="EMBL" id="CP016359">
    <property type="protein sequence ID" value="APU69328.1"/>
    <property type="molecule type" value="Genomic_DNA"/>
</dbReference>
<dbReference type="AlphaFoldDB" id="A0A1L7I6V7"/>
<evidence type="ECO:0000313" key="2">
    <source>
        <dbReference type="Proteomes" id="UP000186230"/>
    </source>
</evidence>
<organism evidence="1 2">
    <name type="scientific">Christiangramia flava JLT2011</name>
    <dbReference type="NCBI Taxonomy" id="1229726"/>
    <lineage>
        <taxon>Bacteria</taxon>
        <taxon>Pseudomonadati</taxon>
        <taxon>Bacteroidota</taxon>
        <taxon>Flavobacteriia</taxon>
        <taxon>Flavobacteriales</taxon>
        <taxon>Flavobacteriaceae</taxon>
        <taxon>Christiangramia</taxon>
    </lineage>
</organism>
<evidence type="ECO:0000313" key="1">
    <source>
        <dbReference type="EMBL" id="APU69328.1"/>
    </source>
</evidence>
<gene>
    <name evidence="1" type="ORF">GRFL_2604</name>
</gene>
<name>A0A1L7I6V7_9FLAO</name>
<dbReference type="OrthoDB" id="980044at2"/>
<dbReference type="KEGG" id="gfl:GRFL_2604"/>
<dbReference type="SUPFAM" id="SSF55144">
    <property type="entry name" value="LigT-like"/>
    <property type="match status" value="1"/>
</dbReference>
<dbReference type="Gene3D" id="3.90.1140.10">
    <property type="entry name" value="Cyclic phosphodiesterase"/>
    <property type="match status" value="1"/>
</dbReference>
<accession>A0A1L7I6V7</accession>
<sequence>MKSLYSIAICPPEDVVQIVAEYKKPLADAIGWYRSKNSEAHITFNLFSADERILAIWETYMRWFSFLIAPFPVTLDSTDHFKNGAFFLKPNQESLQSLREFMNYFHLHSPLSAQTQNNPHVSIGRGLSEKNLQIAKEMIRNINLKFLCDNLAIRKYNPEKQQYEVISRTYFNS</sequence>
<proteinExistence type="predicted"/>
<dbReference type="Proteomes" id="UP000186230">
    <property type="component" value="Chromosome"/>
</dbReference>
<dbReference type="Pfam" id="PF13563">
    <property type="entry name" value="2_5_RNA_ligase2"/>
    <property type="match status" value="1"/>
</dbReference>
<dbReference type="RefSeq" id="WP_083645008.1">
    <property type="nucleotide sequence ID" value="NZ_AMRU01000007.1"/>
</dbReference>